<dbReference type="RefSeq" id="WP_132419167.1">
    <property type="nucleotide sequence ID" value="NZ_SKFG01000017.1"/>
</dbReference>
<evidence type="ECO:0000313" key="6">
    <source>
        <dbReference type="EMBL" id="TCZ75705.1"/>
    </source>
</evidence>
<reference evidence="6 7" key="1">
    <citation type="submission" date="2019-03" db="EMBL/GenBank/DDBJ databases">
        <authorList>
            <person name="Kim M.K.M."/>
        </authorList>
    </citation>
    <scope>NUCLEOTIDE SEQUENCE [LARGE SCALE GENOMIC DNA]</scope>
    <source>
        <strain evidence="6 7">18JY21-1</strain>
    </source>
</reference>
<feature type="domain" description="Creatinase N-terminal" evidence="5">
    <location>
        <begin position="8"/>
        <end position="135"/>
    </location>
</feature>
<dbReference type="SUPFAM" id="SSF53092">
    <property type="entry name" value="Creatinase/prolidase N-terminal domain"/>
    <property type="match status" value="1"/>
</dbReference>
<dbReference type="InterPro" id="IPR000994">
    <property type="entry name" value="Pept_M24"/>
</dbReference>
<evidence type="ECO:0000313" key="7">
    <source>
        <dbReference type="Proteomes" id="UP000295418"/>
    </source>
</evidence>
<dbReference type="Proteomes" id="UP000295418">
    <property type="component" value="Unassembled WGS sequence"/>
</dbReference>
<dbReference type="CDD" id="cd01092">
    <property type="entry name" value="APP-like"/>
    <property type="match status" value="1"/>
</dbReference>
<dbReference type="PANTHER" id="PTHR46112">
    <property type="entry name" value="AMINOPEPTIDASE"/>
    <property type="match status" value="1"/>
</dbReference>
<dbReference type="Pfam" id="PF00557">
    <property type="entry name" value="Peptidase_M24"/>
    <property type="match status" value="1"/>
</dbReference>
<dbReference type="InterPro" id="IPR000587">
    <property type="entry name" value="Creatinase_N"/>
</dbReference>
<dbReference type="GO" id="GO:0004177">
    <property type="term" value="F:aminopeptidase activity"/>
    <property type="evidence" value="ECO:0007669"/>
    <property type="project" value="UniProtKB-KW"/>
</dbReference>
<accession>A0A4R4ECM0</accession>
<evidence type="ECO:0000259" key="4">
    <source>
        <dbReference type="Pfam" id="PF00557"/>
    </source>
</evidence>
<comment type="similarity">
    <text evidence="3">Belongs to the peptidase M24B family.</text>
</comment>
<feature type="domain" description="Peptidase M24" evidence="4">
    <location>
        <begin position="143"/>
        <end position="345"/>
    </location>
</feature>
<dbReference type="GO" id="GO:0046872">
    <property type="term" value="F:metal ion binding"/>
    <property type="evidence" value="ECO:0007669"/>
    <property type="project" value="UniProtKB-KW"/>
</dbReference>
<dbReference type="InterPro" id="IPR050659">
    <property type="entry name" value="Peptidase_M24B"/>
</dbReference>
<evidence type="ECO:0000259" key="5">
    <source>
        <dbReference type="Pfam" id="PF01321"/>
    </source>
</evidence>
<dbReference type="Gene3D" id="3.90.230.10">
    <property type="entry name" value="Creatinase/methionine aminopeptidase superfamily"/>
    <property type="match status" value="1"/>
</dbReference>
<name>A0A4R4ECM0_9BACL</name>
<protein>
    <submittedName>
        <fullName evidence="6">Aminopeptidase P family protein</fullName>
    </submittedName>
</protein>
<dbReference type="PANTHER" id="PTHR46112:SF3">
    <property type="entry name" value="AMINOPEPTIDASE YPDF"/>
    <property type="match status" value="1"/>
</dbReference>
<evidence type="ECO:0000256" key="1">
    <source>
        <dbReference type="ARBA" id="ARBA00022723"/>
    </source>
</evidence>
<keyword evidence="2" id="KW-0378">Hydrolase</keyword>
<dbReference type="PROSITE" id="PS00491">
    <property type="entry name" value="PROLINE_PEPTIDASE"/>
    <property type="match status" value="1"/>
</dbReference>
<keyword evidence="1 3" id="KW-0479">Metal-binding</keyword>
<comment type="caution">
    <text evidence="6">The sequence shown here is derived from an EMBL/GenBank/DDBJ whole genome shotgun (WGS) entry which is preliminary data.</text>
</comment>
<evidence type="ECO:0000256" key="3">
    <source>
        <dbReference type="RuleBase" id="RU000590"/>
    </source>
</evidence>
<keyword evidence="6" id="KW-0031">Aminopeptidase</keyword>
<dbReference type="AlphaFoldDB" id="A0A4R4ECM0"/>
<proteinExistence type="inferred from homology"/>
<dbReference type="InterPro" id="IPR029149">
    <property type="entry name" value="Creatin/AminoP/Spt16_N"/>
</dbReference>
<dbReference type="Pfam" id="PF01321">
    <property type="entry name" value="Creatinase_N"/>
    <property type="match status" value="1"/>
</dbReference>
<evidence type="ECO:0000256" key="2">
    <source>
        <dbReference type="ARBA" id="ARBA00022801"/>
    </source>
</evidence>
<keyword evidence="6" id="KW-0645">Protease</keyword>
<dbReference type="OrthoDB" id="9806388at2"/>
<organism evidence="6 7">
    <name type="scientific">Paenibacillus albiflavus</name>
    <dbReference type="NCBI Taxonomy" id="2545760"/>
    <lineage>
        <taxon>Bacteria</taxon>
        <taxon>Bacillati</taxon>
        <taxon>Bacillota</taxon>
        <taxon>Bacilli</taxon>
        <taxon>Bacillales</taxon>
        <taxon>Paenibacillaceae</taxon>
        <taxon>Paenibacillus</taxon>
    </lineage>
</organism>
<keyword evidence="7" id="KW-1185">Reference proteome</keyword>
<gene>
    <name evidence="6" type="ORF">E0485_16545</name>
</gene>
<dbReference type="InterPro" id="IPR036005">
    <property type="entry name" value="Creatinase/aminopeptidase-like"/>
</dbReference>
<dbReference type="SUPFAM" id="SSF55920">
    <property type="entry name" value="Creatinase/aminopeptidase"/>
    <property type="match status" value="1"/>
</dbReference>
<sequence length="361" mass="40042">MLDVYADRFRRVKHLMEQNGCDALIVTATPNVFYFTGKWIDPHERLLAVLIRQGKDPVVFAPSLHTGDFDPNQMECVFLNDGEDNIGLLAQYLDNTGTVSIDNTWQSANLLALMAKKPNLKFVASDHVLVPLRTIKDAQEIEFIRTSGQLADRVMAGIIAQVRPGITELEIVEELKSLWKKEGIHELSFSPGIGRGPNGANPHHSPGHDAIRHGDMLIIDMGGVYNHYCSDMTRTIAIGEASDKQREVYNLVRLANETAQKKVKPGVRFMDIDLAARQVIEDGGYGPLFTHRTGHGLGIEIHEAPYVHKANEQLVEPGMVFSIEPGIYIPGEFGVRIEDIVIATEDGCESFNLAPKDLIIV</sequence>
<dbReference type="EMBL" id="SKFG01000017">
    <property type="protein sequence ID" value="TCZ75705.1"/>
    <property type="molecule type" value="Genomic_DNA"/>
</dbReference>
<dbReference type="Gene3D" id="3.40.350.10">
    <property type="entry name" value="Creatinase/prolidase N-terminal domain"/>
    <property type="match status" value="1"/>
</dbReference>
<dbReference type="InterPro" id="IPR001131">
    <property type="entry name" value="Peptidase_M24B_aminopep-P_CS"/>
</dbReference>